<reference evidence="1" key="1">
    <citation type="submission" date="2022-10" db="EMBL/GenBank/DDBJ databases">
        <title>Vagococcus sp. isolated from poultry meat.</title>
        <authorList>
            <person name="Johansson P."/>
            <person name="Bjorkroth J."/>
        </authorList>
    </citation>
    <scope>NUCLEOTIDE SEQUENCE</scope>
    <source>
        <strain evidence="1">STAA11</strain>
    </source>
</reference>
<sequence>MAQEKTVLVDVWDIPVDEAETYITKRNEMKEFFLKECPPRFSQIENDGEGYEEGEYIAAENFQTGEQLFILLDPIELDHYQSWDDKEAYLENIIWHQAKIDYFYTESSNLGKYAKRTMEDWENWIKEQFESEFNQSYSGRYIR</sequence>
<protein>
    <submittedName>
        <fullName evidence="1">Uncharacterized protein</fullName>
    </submittedName>
</protein>
<dbReference type="EMBL" id="CP110232">
    <property type="protein sequence ID" value="WEG72472.1"/>
    <property type="molecule type" value="Genomic_DNA"/>
</dbReference>
<name>A0AAF0CTJ0_9ENTE</name>
<keyword evidence="2" id="KW-1185">Reference proteome</keyword>
<evidence type="ECO:0000313" key="1">
    <source>
        <dbReference type="EMBL" id="WEG72472.1"/>
    </source>
</evidence>
<dbReference type="AlphaFoldDB" id="A0AAF0CTJ0"/>
<accession>A0AAF0CTJ0</accession>
<dbReference type="Proteomes" id="UP001179647">
    <property type="component" value="Chromosome"/>
</dbReference>
<dbReference type="KEGG" id="vie:OL234_05655"/>
<evidence type="ECO:0000313" key="2">
    <source>
        <dbReference type="Proteomes" id="UP001179647"/>
    </source>
</evidence>
<dbReference type="RefSeq" id="WP_275468275.1">
    <property type="nucleotide sequence ID" value="NZ_CP110232.1"/>
</dbReference>
<gene>
    <name evidence="1" type="ORF">OL234_05655</name>
</gene>
<organism evidence="1 2">
    <name type="scientific">Vagococcus intermedius</name>
    <dbReference type="NCBI Taxonomy" id="2991418"/>
    <lineage>
        <taxon>Bacteria</taxon>
        <taxon>Bacillati</taxon>
        <taxon>Bacillota</taxon>
        <taxon>Bacilli</taxon>
        <taxon>Lactobacillales</taxon>
        <taxon>Enterococcaceae</taxon>
        <taxon>Vagococcus</taxon>
    </lineage>
</organism>
<proteinExistence type="predicted"/>